<feature type="domain" description="Trimeric autotransporter adhesin YadA-like head" evidence="12">
    <location>
        <begin position="258"/>
        <end position="281"/>
    </location>
</feature>
<evidence type="ECO:0000313" key="15">
    <source>
        <dbReference type="Proteomes" id="UP000054770"/>
    </source>
</evidence>
<dbReference type="InterPro" id="IPR008640">
    <property type="entry name" value="Adhesin_Head_dom"/>
</dbReference>
<feature type="domain" description="Trimeric autotransporter adhesin YadA-like stalk" evidence="13">
    <location>
        <begin position="400"/>
        <end position="438"/>
    </location>
</feature>
<keyword evidence="15" id="KW-1185">Reference proteome</keyword>
<dbReference type="Gene3D" id="6.10.250.2040">
    <property type="match status" value="10"/>
</dbReference>
<keyword evidence="4" id="KW-0813">Transport</keyword>
<accession>A0A158JYS8</accession>
<feature type="domain" description="Trimeric autotransporter adhesin YadA-like stalk" evidence="13">
    <location>
        <begin position="679"/>
        <end position="720"/>
    </location>
</feature>
<name>A0A158JYS8_9BURK</name>
<feature type="domain" description="Trimeric autotransporter adhesin YadA-like stalk" evidence="13">
    <location>
        <begin position="847"/>
        <end position="868"/>
    </location>
</feature>
<dbReference type="GO" id="GO:0015031">
    <property type="term" value="P:protein transport"/>
    <property type="evidence" value="ECO:0007669"/>
    <property type="project" value="UniProtKB-KW"/>
</dbReference>
<dbReference type="SUPFAM" id="SSF54523">
    <property type="entry name" value="Pili subunits"/>
    <property type="match status" value="1"/>
</dbReference>
<evidence type="ECO:0000256" key="5">
    <source>
        <dbReference type="ARBA" id="ARBA00022452"/>
    </source>
</evidence>
<dbReference type="Gene3D" id="1.20.5.170">
    <property type="match status" value="2"/>
</dbReference>
<keyword evidence="5" id="KW-1134">Transmembrane beta strand</keyword>
<feature type="domain" description="Trimeric autotransporter adhesin YadA-like head" evidence="12">
    <location>
        <begin position="167"/>
        <end position="191"/>
    </location>
</feature>
<evidence type="ECO:0000259" key="13">
    <source>
        <dbReference type="Pfam" id="PF05662"/>
    </source>
</evidence>
<keyword evidence="7" id="KW-0732">Signal</keyword>
<evidence type="ECO:0000259" key="11">
    <source>
        <dbReference type="Pfam" id="PF03895"/>
    </source>
</evidence>
<evidence type="ECO:0000256" key="9">
    <source>
        <dbReference type="ARBA" id="ARBA00023136"/>
    </source>
</evidence>
<feature type="domain" description="Trimeric autotransporter adhesin YadA-like stalk" evidence="13">
    <location>
        <begin position="512"/>
        <end position="552"/>
    </location>
</feature>
<feature type="domain" description="Trimeric autotransporter adhesin YadA-like stalk" evidence="13">
    <location>
        <begin position="736"/>
        <end position="776"/>
    </location>
</feature>
<feature type="domain" description="Trimeric autotransporter adhesin YadA-like stalk" evidence="13">
    <location>
        <begin position="623"/>
        <end position="664"/>
    </location>
</feature>
<feature type="domain" description="Trimeric autotransporter adhesin YadA-like stalk" evidence="13">
    <location>
        <begin position="300"/>
        <end position="340"/>
    </location>
</feature>
<dbReference type="InterPro" id="IPR011049">
    <property type="entry name" value="Serralysin-like_metalloprot_C"/>
</dbReference>
<dbReference type="OrthoDB" id="1632057at2"/>
<comment type="caution">
    <text evidence="14">The sequence shown here is derived from an EMBL/GenBank/DDBJ whole genome shotgun (WGS) entry which is preliminary data.</text>
</comment>
<gene>
    <name evidence="14" type="ORF">AWB68_04447</name>
</gene>
<proteinExistence type="inferred from homology"/>
<feature type="domain" description="Trimeric autotransporter adhesin YadA-like head" evidence="12">
    <location>
        <begin position="1129"/>
        <end position="1155"/>
    </location>
</feature>
<evidence type="ECO:0000256" key="1">
    <source>
        <dbReference type="ARBA" id="ARBA00004241"/>
    </source>
</evidence>
<feature type="domain" description="Trimeric autotransporter adhesin YadA-like stalk" evidence="13">
    <location>
        <begin position="455"/>
        <end position="495"/>
    </location>
</feature>
<evidence type="ECO:0000256" key="7">
    <source>
        <dbReference type="ARBA" id="ARBA00022729"/>
    </source>
</evidence>
<feature type="domain" description="Trimeric autotransporter adhesin YadA-like head" evidence="12">
    <location>
        <begin position="195"/>
        <end position="220"/>
    </location>
</feature>
<evidence type="ECO:0000256" key="8">
    <source>
        <dbReference type="ARBA" id="ARBA00022927"/>
    </source>
</evidence>
<dbReference type="SUPFAM" id="SSF101967">
    <property type="entry name" value="Adhesin YadA, collagen-binding domain"/>
    <property type="match status" value="10"/>
</dbReference>
<dbReference type="Pfam" id="PF03895">
    <property type="entry name" value="YadA_anchor"/>
    <property type="match status" value="1"/>
</dbReference>
<dbReference type="Gene3D" id="3.30.1300.30">
    <property type="entry name" value="GSPII I/J protein-like"/>
    <property type="match status" value="1"/>
</dbReference>
<organism evidence="14 15">
    <name type="scientific">Caballeronia choica</name>
    <dbReference type="NCBI Taxonomy" id="326476"/>
    <lineage>
        <taxon>Bacteria</taxon>
        <taxon>Pseudomonadati</taxon>
        <taxon>Pseudomonadota</taxon>
        <taxon>Betaproteobacteria</taxon>
        <taxon>Burkholderiales</taxon>
        <taxon>Burkholderiaceae</taxon>
        <taxon>Caballeronia</taxon>
    </lineage>
</organism>
<feature type="domain" description="Trimeric autotransporter adhesin YadA-like stalk" evidence="13">
    <location>
        <begin position="568"/>
        <end position="607"/>
    </location>
</feature>
<evidence type="ECO:0000256" key="3">
    <source>
        <dbReference type="ARBA" id="ARBA00005848"/>
    </source>
</evidence>
<dbReference type="InterPro" id="IPR045584">
    <property type="entry name" value="Pilin-like"/>
</dbReference>
<evidence type="ECO:0000259" key="12">
    <source>
        <dbReference type="Pfam" id="PF05658"/>
    </source>
</evidence>
<dbReference type="Pfam" id="PF05658">
    <property type="entry name" value="YadA_head"/>
    <property type="match status" value="6"/>
</dbReference>
<reference evidence="14" key="1">
    <citation type="submission" date="2016-01" db="EMBL/GenBank/DDBJ databases">
        <authorList>
            <person name="Peeters C."/>
        </authorList>
    </citation>
    <scope>NUCLEOTIDE SEQUENCE [LARGE SCALE GENOMIC DNA]</scope>
    <source>
        <strain evidence="14">LMG 22940</strain>
    </source>
</reference>
<dbReference type="Pfam" id="PF05662">
    <property type="entry name" value="YadA_stalk"/>
    <property type="match status" value="14"/>
</dbReference>
<dbReference type="Gene3D" id="2.60.40.4050">
    <property type="match status" value="2"/>
</dbReference>
<feature type="domain" description="Trimeric autotransporter adhesin YadA-like head" evidence="12">
    <location>
        <begin position="137"/>
        <end position="163"/>
    </location>
</feature>
<dbReference type="InterPro" id="IPR008635">
    <property type="entry name" value="Coiled_stalk_dom"/>
</dbReference>
<feature type="domain" description="Trimeric autotransporter adhesin YadA-like stalk" evidence="13">
    <location>
        <begin position="911"/>
        <end position="940"/>
    </location>
</feature>
<keyword evidence="10" id="KW-0998">Cell outer membrane</keyword>
<dbReference type="InterPro" id="IPR005594">
    <property type="entry name" value="YadA_C"/>
</dbReference>
<keyword evidence="6" id="KW-0812">Transmembrane</keyword>
<feature type="domain" description="Trimeric autotransporter adhesin YadA-like stalk" evidence="13">
    <location>
        <begin position="1173"/>
        <end position="1214"/>
    </location>
</feature>
<evidence type="ECO:0000256" key="10">
    <source>
        <dbReference type="ARBA" id="ARBA00023237"/>
    </source>
</evidence>
<dbReference type="GO" id="GO:0009986">
    <property type="term" value="C:cell surface"/>
    <property type="evidence" value="ECO:0007669"/>
    <property type="project" value="UniProtKB-SubCell"/>
</dbReference>
<comment type="similarity">
    <text evidence="3">Belongs to the autotransporter-2 (AT-2) (TC 1.B.40) family.</text>
</comment>
<feature type="domain" description="Trimeric autotransporter adhesin YadA-like head" evidence="12">
    <location>
        <begin position="960"/>
        <end position="986"/>
    </location>
</feature>
<dbReference type="GO" id="GO:0009279">
    <property type="term" value="C:cell outer membrane"/>
    <property type="evidence" value="ECO:0007669"/>
    <property type="project" value="UniProtKB-SubCell"/>
</dbReference>
<feature type="domain" description="Trimeric autotransporter adhesin YadA-like stalk" evidence="13">
    <location>
        <begin position="793"/>
        <end position="830"/>
    </location>
</feature>
<evidence type="ECO:0000313" key="14">
    <source>
        <dbReference type="EMBL" id="SAL73599.1"/>
    </source>
</evidence>
<dbReference type="Proteomes" id="UP000054770">
    <property type="component" value="Unassembled WGS sequence"/>
</dbReference>
<dbReference type="CDD" id="cd12820">
    <property type="entry name" value="LbR_YadA-like"/>
    <property type="match status" value="1"/>
</dbReference>
<keyword evidence="8" id="KW-0653">Protein transport</keyword>
<evidence type="ECO:0000256" key="2">
    <source>
        <dbReference type="ARBA" id="ARBA00004442"/>
    </source>
</evidence>
<feature type="domain" description="Trimeric autotransporter adhesin YadA-like C-terminal membrane anchor" evidence="11">
    <location>
        <begin position="1239"/>
        <end position="1298"/>
    </location>
</feature>
<evidence type="ECO:0000256" key="6">
    <source>
        <dbReference type="ARBA" id="ARBA00022692"/>
    </source>
</evidence>
<comment type="subcellular location">
    <subcellularLocation>
        <location evidence="2">Cell outer membrane</location>
    </subcellularLocation>
    <subcellularLocation>
        <location evidence="1">Cell surface</location>
    </subcellularLocation>
</comment>
<dbReference type="Gene3D" id="2.150.10.10">
    <property type="entry name" value="Serralysin-like metalloprotease, C-terminal"/>
    <property type="match status" value="2"/>
</dbReference>
<sequence>MKKKIQRIASRKRASAGNSDVLAQAISRAREIAAGASVQSAGAVLTTLSLLALPQMAHAETLVDATPQSGDTRFMYSSQVSQALGALPTNRDVPLAAAVSNVQAQGSNALVTFGDPSLPPSELIKSGPTDKTQQIEALGSDSIAIGLNTHANGELSVAIGSNTSAANEGAVAVGNSAVSSGIHSTAIGVNAEATNGDRSLAIGYRAQSGSTDSIVIGNNSVIGDTADTTTDNAIAVGSKNLITGANSAALGNGLTVRGTDSFVLGSNTKVTGANSVVLGAASDGSQSNVVSIGAKGSERKIVNVAPGTLSATSTDAVNASQLHKVVSSAAAALGGGAALGTDGTISAPSYTVGGKAYSDVGSAIDAVVKTGVAGSADAVRYDDASKASVTFGGTAATVLSNVARGAANADAVNISQLKDTGLTLDASGNATNALVAYDDTGKSRVTLGGTSGTLITNLAKGTNDTDAVNLSQLKSAGLTVDSNGNPANSFVAYDNAGKGVVTFGGSAGTVLKNVASGTNDTDAVNFSQLKSAGLTVDSNGNAANSFVAYDNAGKGVVTFGGSAGTVLKNVANGTDDTDAVNFRQLKSAGLTVDSNGNPVNSFVTYDTASKGKITLSGTSGTLITNLAKGTNDTDAVNFSQLKSAGLTVDSNGNAANSFVAYDNASKGKITLSGTSGTLITNLANGTNDTDAVNFSQLKSAGLTVDSNGNAANSFVAYDNAGKGIVTFGGSAGTVLKNVAKGTDDTDAVNFSQLKSAGLTVDSNGNAANSFVAYDNASKGVVTFGGSAGTVLKNIAKGTDDTDAVNFGQLKSAGLTVDSNGNAANSFVAYDEAARGKITLGGSDGTTIANVKAGVDDHDAVNVAQLKGAGLVDASGKTMAAVVYDTSADGSVNRGQVTLGGASASAPVALRNVAAGRLVAGSTDAVNGDQLAQTVQMVNDLQNGGSLKYFTTNTTLAAAQASGADALAIGGNAQASGQNAVALGANSVADRADSVSVGAAGQERQITNVKAGTADTDAVNVSQLKSTGLIDSKGAVAAALTYDKTASGATDYANVTLGNGVAGGTALHNVAAGALVGDAVNVGQLNDAIGKVANFTAASTAFFSADGNSSTEAAVTSGTHAVAVGASALASGANTLAMGAGAKASADNSVALGAGAIADRANSVSVGSAGAERQITNVAAGTSATDAVNLDQLNRASSNTLGQANSYTDQRFNNTDQQIRDLDHNTRKGIAAASALNVVTPYLPGRTAVNAGVAAYRGQAALGIGVSRWNEKGNFNFNAGVSSSGGNSTIVRAGIGYVFGS</sequence>
<keyword evidence="9" id="KW-0472">Membrane</keyword>
<dbReference type="EMBL" id="FCON02000053">
    <property type="protein sequence ID" value="SAL73599.1"/>
    <property type="molecule type" value="Genomic_DNA"/>
</dbReference>
<feature type="domain" description="Trimeric autotransporter adhesin YadA-like stalk" evidence="13">
    <location>
        <begin position="1004"/>
        <end position="1026"/>
    </location>
</feature>
<protein>
    <submittedName>
        <fullName evidence="14">YadA domain-containing protein</fullName>
    </submittedName>
</protein>
<evidence type="ECO:0000256" key="4">
    <source>
        <dbReference type="ARBA" id="ARBA00022448"/>
    </source>
</evidence>
<feature type="domain" description="Trimeric autotransporter adhesin YadA-like stalk" evidence="13">
    <location>
        <begin position="1067"/>
        <end position="1095"/>
    </location>
</feature>
<dbReference type="RefSeq" id="WP_087646525.1">
    <property type="nucleotide sequence ID" value="NZ_FCON02000053.1"/>
</dbReference>